<evidence type="ECO:0000256" key="2">
    <source>
        <dbReference type="SAM" id="Phobius"/>
    </source>
</evidence>
<feature type="compositionally biased region" description="Polar residues" evidence="1">
    <location>
        <begin position="69"/>
        <end position="81"/>
    </location>
</feature>
<feature type="transmembrane region" description="Helical" evidence="2">
    <location>
        <begin position="6"/>
        <end position="27"/>
    </location>
</feature>
<accession>A0ABM1TGN2</accession>
<evidence type="ECO:0000256" key="1">
    <source>
        <dbReference type="SAM" id="MobiDB-lite"/>
    </source>
</evidence>
<keyword evidence="3" id="KW-1185">Reference proteome</keyword>
<dbReference type="Proteomes" id="UP000694941">
    <property type="component" value="Unplaced"/>
</dbReference>
<sequence length="203" mass="22541">NYIPYLGVIFLIDVFICSLNAFCFFCVSSRYQDLCLEECNLKLQRKVASLKRRGSSKARATDFPLKKTSVSVDNEGSSETHQLPVGQRKETSLSKTRQLPDLSTISEEKSLMIFNRNFSTDVTSSGPDSQVLSPIIIKRTLNPATLPQSIELGFDTSNKTSGSTCFLKQGGDLCPTNTRNGSFHYSQSFELVNLCCTEESIHS</sequence>
<organism evidence="3 4">
    <name type="scientific">Limulus polyphemus</name>
    <name type="common">Atlantic horseshoe crab</name>
    <dbReference type="NCBI Taxonomy" id="6850"/>
    <lineage>
        <taxon>Eukaryota</taxon>
        <taxon>Metazoa</taxon>
        <taxon>Ecdysozoa</taxon>
        <taxon>Arthropoda</taxon>
        <taxon>Chelicerata</taxon>
        <taxon>Merostomata</taxon>
        <taxon>Xiphosura</taxon>
        <taxon>Limulidae</taxon>
        <taxon>Limulus</taxon>
    </lineage>
</organism>
<keyword evidence="2" id="KW-1133">Transmembrane helix</keyword>
<feature type="region of interest" description="Disordered" evidence="1">
    <location>
        <begin position="69"/>
        <end position="98"/>
    </location>
</feature>
<keyword evidence="2" id="KW-0812">Transmembrane</keyword>
<evidence type="ECO:0000313" key="4">
    <source>
        <dbReference type="RefSeq" id="XP_022255038.1"/>
    </source>
</evidence>
<keyword evidence="2" id="KW-0472">Membrane</keyword>
<evidence type="ECO:0000313" key="3">
    <source>
        <dbReference type="Proteomes" id="UP000694941"/>
    </source>
</evidence>
<dbReference type="RefSeq" id="XP_022255038.1">
    <property type="nucleotide sequence ID" value="XM_022399330.1"/>
</dbReference>
<dbReference type="GeneID" id="111088635"/>
<reference evidence="4" key="1">
    <citation type="submission" date="2025-08" db="UniProtKB">
        <authorList>
            <consortium name="RefSeq"/>
        </authorList>
    </citation>
    <scope>IDENTIFICATION</scope>
    <source>
        <tissue evidence="4">Muscle</tissue>
    </source>
</reference>
<gene>
    <name evidence="4" type="primary">LOC111088635</name>
</gene>
<name>A0ABM1TGN2_LIMPO</name>
<feature type="non-terminal residue" evidence="4">
    <location>
        <position position="1"/>
    </location>
</feature>
<protein>
    <submittedName>
        <fullName evidence="4">Uncharacterized protein LOC111088635</fullName>
    </submittedName>
</protein>
<proteinExistence type="predicted"/>